<protein>
    <recommendedName>
        <fullName evidence="3">Amino acid ABC transporter substrate-binding protein</fullName>
    </recommendedName>
</protein>
<dbReference type="AlphaFoldDB" id="A0A840MHR7"/>
<evidence type="ECO:0008006" key="3">
    <source>
        <dbReference type="Google" id="ProtNLM"/>
    </source>
</evidence>
<dbReference type="SUPFAM" id="SSF53850">
    <property type="entry name" value="Periplasmic binding protein-like II"/>
    <property type="match status" value="1"/>
</dbReference>
<proteinExistence type="predicted"/>
<organism evidence="1 2">
    <name type="scientific">Chitinivorax tropicus</name>
    <dbReference type="NCBI Taxonomy" id="714531"/>
    <lineage>
        <taxon>Bacteria</taxon>
        <taxon>Pseudomonadati</taxon>
        <taxon>Pseudomonadota</taxon>
        <taxon>Betaproteobacteria</taxon>
        <taxon>Chitinivorax</taxon>
    </lineage>
</organism>
<reference evidence="1 2" key="1">
    <citation type="submission" date="2020-08" db="EMBL/GenBank/DDBJ databases">
        <title>Genomic Encyclopedia of Type Strains, Phase IV (KMG-IV): sequencing the most valuable type-strain genomes for metagenomic binning, comparative biology and taxonomic classification.</title>
        <authorList>
            <person name="Goeker M."/>
        </authorList>
    </citation>
    <scope>NUCLEOTIDE SEQUENCE [LARGE SCALE GENOMIC DNA]</scope>
    <source>
        <strain evidence="1 2">DSM 27165</strain>
    </source>
</reference>
<evidence type="ECO:0000313" key="2">
    <source>
        <dbReference type="Proteomes" id="UP000575898"/>
    </source>
</evidence>
<accession>A0A840MHR7</accession>
<evidence type="ECO:0000313" key="1">
    <source>
        <dbReference type="EMBL" id="MBB5017065.1"/>
    </source>
</evidence>
<keyword evidence="2" id="KW-1185">Reference proteome</keyword>
<dbReference type="RefSeq" id="WP_184034311.1">
    <property type="nucleotide sequence ID" value="NZ_JACHHY010000002.1"/>
</dbReference>
<name>A0A840MHR7_9PROT</name>
<dbReference type="EMBL" id="JACHHY010000002">
    <property type="protein sequence ID" value="MBB5017065.1"/>
    <property type="molecule type" value="Genomic_DNA"/>
</dbReference>
<sequence>MLTFTSPPPEHESDPRTLYPANLLKAALCASGIPYDYHPSPVRMPQGRALSELELGGNINVVWSATSIEREQRLRPVRIPIYQGLIGWRVCLIPYDRMDTFMHTNNTNDLKRFIFGQGQDWPDTRILRANGLTVQDLQRYESLFEWLRDGLIDAFPRSLIEALPELFRHRNKGIELDRHIVLHYPSAFYYFFHPEDDARANAVESGLLKLIETGEYHAMLRAEFKMDIDELEIERRRVIELHNPLLPAMTPLDQPALWFTPDSMVSR</sequence>
<comment type="caution">
    <text evidence="1">The sequence shown here is derived from an EMBL/GenBank/DDBJ whole genome shotgun (WGS) entry which is preliminary data.</text>
</comment>
<gene>
    <name evidence="1" type="ORF">HNQ59_000327</name>
</gene>
<dbReference type="Proteomes" id="UP000575898">
    <property type="component" value="Unassembled WGS sequence"/>
</dbReference>